<name>E6UAN6_RUMA7</name>
<comment type="cofactor">
    <cofactor evidence="1">
        <name>Mg(2+)</name>
        <dbReference type="ChEBI" id="CHEBI:18420"/>
    </cofactor>
</comment>
<protein>
    <recommendedName>
        <fullName evidence="4">Farnesyl diphosphate synthase</fullName>
        <ecNumber evidence="3">2.5.1.10</ecNumber>
    </recommendedName>
    <alternativeName>
        <fullName evidence="10">(2E,6E)-farnesyl diphosphate synthase</fullName>
    </alternativeName>
    <alternativeName>
        <fullName evidence="9">Geranyltranstransferase</fullName>
    </alternativeName>
</protein>
<dbReference type="EC" id="2.5.1.10" evidence="3"/>
<evidence type="ECO:0000256" key="9">
    <source>
        <dbReference type="ARBA" id="ARBA00032380"/>
    </source>
</evidence>
<organism evidence="13 14">
    <name type="scientific">Ruminococcus albus (strain ATCC 27210 / DSM 20455 / JCM 14654 / NCDO 2250 / 7)</name>
    <dbReference type="NCBI Taxonomy" id="697329"/>
    <lineage>
        <taxon>Bacteria</taxon>
        <taxon>Bacillati</taxon>
        <taxon>Bacillota</taxon>
        <taxon>Clostridia</taxon>
        <taxon>Eubacteriales</taxon>
        <taxon>Oscillospiraceae</taxon>
        <taxon>Ruminococcus</taxon>
    </lineage>
</organism>
<evidence type="ECO:0000256" key="4">
    <source>
        <dbReference type="ARBA" id="ARBA00015100"/>
    </source>
</evidence>
<dbReference type="NCBIfam" id="NF045485">
    <property type="entry name" value="FPPsyn"/>
    <property type="match status" value="1"/>
</dbReference>
<dbReference type="InterPro" id="IPR053378">
    <property type="entry name" value="Prenyl_diphosphate_synthase"/>
</dbReference>
<evidence type="ECO:0000256" key="12">
    <source>
        <dbReference type="RuleBase" id="RU004466"/>
    </source>
</evidence>
<evidence type="ECO:0000256" key="8">
    <source>
        <dbReference type="ARBA" id="ARBA00023229"/>
    </source>
</evidence>
<dbReference type="Pfam" id="PF00348">
    <property type="entry name" value="polyprenyl_synt"/>
    <property type="match status" value="1"/>
</dbReference>
<keyword evidence="5 12" id="KW-0808">Transferase</keyword>
<dbReference type="InterPro" id="IPR000092">
    <property type="entry name" value="Polyprenyl_synt"/>
</dbReference>
<dbReference type="SFLD" id="SFLDS00005">
    <property type="entry name" value="Isoprenoid_Synthase_Type_I"/>
    <property type="match status" value="1"/>
</dbReference>
<dbReference type="SUPFAM" id="SSF48576">
    <property type="entry name" value="Terpenoid synthases"/>
    <property type="match status" value="1"/>
</dbReference>
<evidence type="ECO:0000256" key="1">
    <source>
        <dbReference type="ARBA" id="ARBA00001946"/>
    </source>
</evidence>
<evidence type="ECO:0000256" key="3">
    <source>
        <dbReference type="ARBA" id="ARBA00012439"/>
    </source>
</evidence>
<dbReference type="AlphaFoldDB" id="E6UAN6"/>
<gene>
    <name evidence="13" type="ordered locus">Rumal_1965</name>
</gene>
<dbReference type="GO" id="GO:0004337">
    <property type="term" value="F:(2E,6E)-farnesyl diphosphate synthase activity"/>
    <property type="evidence" value="ECO:0007669"/>
    <property type="project" value="UniProtKB-EC"/>
</dbReference>
<dbReference type="HOGENOM" id="CLU_014015_0_1_9"/>
<proteinExistence type="inferred from homology"/>
<dbReference type="GO" id="GO:0016114">
    <property type="term" value="P:terpenoid biosynthetic process"/>
    <property type="evidence" value="ECO:0007669"/>
    <property type="project" value="UniProtKB-ARBA"/>
</dbReference>
<comment type="catalytic activity">
    <reaction evidence="11">
        <text>isopentenyl diphosphate + (2E)-geranyl diphosphate = (2E,6E)-farnesyl diphosphate + diphosphate</text>
        <dbReference type="Rhea" id="RHEA:19361"/>
        <dbReference type="ChEBI" id="CHEBI:33019"/>
        <dbReference type="ChEBI" id="CHEBI:58057"/>
        <dbReference type="ChEBI" id="CHEBI:128769"/>
        <dbReference type="ChEBI" id="CHEBI:175763"/>
        <dbReference type="EC" id="2.5.1.10"/>
    </reaction>
</comment>
<evidence type="ECO:0000313" key="14">
    <source>
        <dbReference type="Proteomes" id="UP000006919"/>
    </source>
</evidence>
<dbReference type="RefSeq" id="WP_013498620.1">
    <property type="nucleotide sequence ID" value="NC_014833.1"/>
</dbReference>
<keyword evidence="6" id="KW-0479">Metal-binding</keyword>
<dbReference type="PROSITE" id="PS00723">
    <property type="entry name" value="POLYPRENYL_SYNTHASE_1"/>
    <property type="match status" value="1"/>
</dbReference>
<evidence type="ECO:0000256" key="2">
    <source>
        <dbReference type="ARBA" id="ARBA00006706"/>
    </source>
</evidence>
<dbReference type="FunFam" id="1.10.600.10:FF:000001">
    <property type="entry name" value="Geranylgeranyl diphosphate synthase"/>
    <property type="match status" value="1"/>
</dbReference>
<dbReference type="InterPro" id="IPR033749">
    <property type="entry name" value="Polyprenyl_synt_CS"/>
</dbReference>
<evidence type="ECO:0000313" key="13">
    <source>
        <dbReference type="EMBL" id="ADU22458.1"/>
    </source>
</evidence>
<dbReference type="KEGG" id="ral:Rumal_1965"/>
<evidence type="ECO:0000256" key="10">
    <source>
        <dbReference type="ARBA" id="ARBA00032873"/>
    </source>
</evidence>
<comment type="similarity">
    <text evidence="2 12">Belongs to the FPP/GGPP synthase family.</text>
</comment>
<dbReference type="SFLD" id="SFLDG01017">
    <property type="entry name" value="Polyprenyl_Transferase_Like"/>
    <property type="match status" value="1"/>
</dbReference>
<dbReference type="CDD" id="cd00685">
    <property type="entry name" value="Trans_IPPS_HT"/>
    <property type="match status" value="1"/>
</dbReference>
<dbReference type="EMBL" id="CP002403">
    <property type="protein sequence ID" value="ADU22458.1"/>
    <property type="molecule type" value="Genomic_DNA"/>
</dbReference>
<dbReference type="PROSITE" id="PS00444">
    <property type="entry name" value="POLYPRENYL_SYNTHASE_2"/>
    <property type="match status" value="1"/>
</dbReference>
<dbReference type="Proteomes" id="UP000006919">
    <property type="component" value="Chromosome"/>
</dbReference>
<evidence type="ECO:0000256" key="5">
    <source>
        <dbReference type="ARBA" id="ARBA00022679"/>
    </source>
</evidence>
<dbReference type="GO" id="GO:0046872">
    <property type="term" value="F:metal ion binding"/>
    <property type="evidence" value="ECO:0007669"/>
    <property type="project" value="UniProtKB-KW"/>
</dbReference>
<dbReference type="GO" id="GO:0005737">
    <property type="term" value="C:cytoplasm"/>
    <property type="evidence" value="ECO:0007669"/>
    <property type="project" value="UniProtKB-ARBA"/>
</dbReference>
<dbReference type="InterPro" id="IPR008949">
    <property type="entry name" value="Isoprenoid_synthase_dom_sf"/>
</dbReference>
<dbReference type="Gene3D" id="1.10.600.10">
    <property type="entry name" value="Farnesyl Diphosphate Synthase"/>
    <property type="match status" value="1"/>
</dbReference>
<dbReference type="eggNOG" id="COG0142">
    <property type="taxonomic scope" value="Bacteria"/>
</dbReference>
<evidence type="ECO:0000256" key="11">
    <source>
        <dbReference type="ARBA" id="ARBA00049399"/>
    </source>
</evidence>
<keyword evidence="7" id="KW-0460">Magnesium</keyword>
<dbReference type="STRING" id="697329.Rumal_1965"/>
<dbReference type="OrthoDB" id="9805316at2"/>
<dbReference type="PANTHER" id="PTHR43281:SF1">
    <property type="entry name" value="FARNESYL DIPHOSPHATE SYNTHASE"/>
    <property type="match status" value="1"/>
</dbReference>
<evidence type="ECO:0000256" key="6">
    <source>
        <dbReference type="ARBA" id="ARBA00022723"/>
    </source>
</evidence>
<sequence length="297" mass="32770">MTDRHEQLLKAYCAKIDEQLLRFTENKPELQSVVLEAMEYSLTAGGKRLRPILVLEFYRMCGGEDIDKMIKVACSVELIHTYSLIHDDLPCMDNDDFRRGKPSCHKAFSEDIALLAGDALNTLAFEVITDCAMEGTISAETAVMLVSVLSKAIGTDGMIGGQVIDLETENEVIDIETLNRLQSCKTGALIEAACVMGVVLSGKMEYIPAAADYAQAMGRAFQIVDDILDVTGTFEELGKPIGSDSEQHKNTYVSLLGLQRSRQKAAQLTVTALGALKNFENNEFVFELTRELLERRS</sequence>
<reference evidence="13 14" key="1">
    <citation type="journal article" date="2011" name="J. Bacteriol.">
        <title>Complete genome of the cellulolytic ruminal bacterium Ruminococcus albus 7.</title>
        <authorList>
            <person name="Suen G."/>
            <person name="Stevenson D.M."/>
            <person name="Bruce D.C."/>
            <person name="Chertkov O."/>
            <person name="Copeland A."/>
            <person name="Cheng J.F."/>
            <person name="Detter C."/>
            <person name="Detter J.C."/>
            <person name="Goodwin L.A."/>
            <person name="Han C.S."/>
            <person name="Hauser L.J."/>
            <person name="Ivanova N.N."/>
            <person name="Kyrpides N.C."/>
            <person name="Land M.L."/>
            <person name="Lapidus A."/>
            <person name="Lucas S."/>
            <person name="Ovchinnikova G."/>
            <person name="Pitluck S."/>
            <person name="Tapia R."/>
            <person name="Woyke T."/>
            <person name="Boyum J."/>
            <person name="Mead D."/>
            <person name="Weimer P.J."/>
        </authorList>
    </citation>
    <scope>NUCLEOTIDE SEQUENCE [LARGE SCALE GENOMIC DNA]</scope>
    <source>
        <strain evidence="14">ATCC 27210 / DSM 20455 / JCM 14654 / NCDO 2250 / 7</strain>
    </source>
</reference>
<evidence type="ECO:0000256" key="7">
    <source>
        <dbReference type="ARBA" id="ARBA00022842"/>
    </source>
</evidence>
<dbReference type="PANTHER" id="PTHR43281">
    <property type="entry name" value="FARNESYL DIPHOSPHATE SYNTHASE"/>
    <property type="match status" value="1"/>
</dbReference>
<keyword evidence="8" id="KW-0414">Isoprene biosynthesis</keyword>
<accession>E6UAN6</accession>